<accession>A0A9E7SQM6</accession>
<protein>
    <submittedName>
        <fullName evidence="1">HAD superfamily hydrolase</fullName>
    </submittedName>
</protein>
<organism evidence="1 2">
    <name type="scientific">Stenotrophomonas phage A1432</name>
    <dbReference type="NCBI Taxonomy" id="2930315"/>
    <lineage>
        <taxon>Viruses</taxon>
        <taxon>Duplodnaviria</taxon>
        <taxon>Heunggongvirae</taxon>
        <taxon>Uroviricota</taxon>
        <taxon>Caudoviricetes</taxon>
        <taxon>Mesyanzhinovviridae</taxon>
        <taxon>Bradleyvirinae</taxon>
        <taxon>Ghuizhouvirus</taxon>
        <taxon>Ghuizhouvirus A1432</taxon>
    </lineage>
</organism>
<dbReference type="EMBL" id="ON005621">
    <property type="protein sequence ID" value="UTC27997.1"/>
    <property type="molecule type" value="Genomic_DNA"/>
</dbReference>
<dbReference type="Pfam" id="PF01503">
    <property type="entry name" value="PRA-PH"/>
    <property type="match status" value="1"/>
</dbReference>
<dbReference type="RefSeq" id="YP_010738452.1">
    <property type="nucleotide sequence ID" value="NC_073027.1"/>
</dbReference>
<dbReference type="GO" id="GO:0016787">
    <property type="term" value="F:hydrolase activity"/>
    <property type="evidence" value="ECO:0007669"/>
    <property type="project" value="UniProtKB-KW"/>
</dbReference>
<dbReference type="InterPro" id="IPR023292">
    <property type="entry name" value="NTP_PyroPHydrolase-like_dom_sf"/>
</dbReference>
<dbReference type="Gene3D" id="1.10.3420.10">
    <property type="entry name" value="putative ntp pyrophosphohydrolase like domain"/>
    <property type="match status" value="1"/>
</dbReference>
<proteinExistence type="predicted"/>
<dbReference type="Proteomes" id="UP001056518">
    <property type="component" value="Segment"/>
</dbReference>
<dbReference type="KEGG" id="vg:79585823"/>
<name>A0A9E7SQM6_9CAUD</name>
<sequence>MNENVSSNEAFAAALAVRMLMKVEQFNVDIVNLPIPAKPTMMSDDRCEWTNSALQEEVAEFNQACSDGDILEAADALVDLVYFALGRLTEMGVPAMMLFDEVQRANMDKKQGSLSKRPGSLGHDAIKPEGWQPPDHQLVLGFTLQDAQALAELRNKQAQREDISPIWLELQELRETKGQDYNNVPGGREAYFPFGHQSYAHMIHTKNLRLQSLLNAMLDGRLPNYEGLYDTAKDLVNYGTYYAEWLKRQGYGATNAQLALPLEGAQ</sequence>
<reference evidence="1" key="1">
    <citation type="submission" date="2022-03" db="EMBL/GenBank/DDBJ databases">
        <authorList>
            <person name="Xu M."/>
        </authorList>
    </citation>
    <scope>NUCLEOTIDE SEQUENCE</scope>
</reference>
<dbReference type="InterPro" id="IPR021130">
    <property type="entry name" value="PRib-ATP_PPHydrolase-like"/>
</dbReference>
<evidence type="ECO:0000313" key="1">
    <source>
        <dbReference type="EMBL" id="UTC27997.1"/>
    </source>
</evidence>
<keyword evidence="1" id="KW-0378">Hydrolase</keyword>
<keyword evidence="2" id="KW-1185">Reference proteome</keyword>
<dbReference type="GeneID" id="79585823"/>
<evidence type="ECO:0000313" key="2">
    <source>
        <dbReference type="Proteomes" id="UP001056518"/>
    </source>
</evidence>